<dbReference type="AlphaFoldDB" id="A0A978V872"/>
<evidence type="ECO:0000313" key="4">
    <source>
        <dbReference type="Proteomes" id="UP000813462"/>
    </source>
</evidence>
<gene>
    <name evidence="3" type="ORF">FEM48_Zijuj06G0083900</name>
</gene>
<keyword evidence="2" id="KW-0812">Transmembrane</keyword>
<keyword evidence="2" id="KW-1133">Transmembrane helix</keyword>
<protein>
    <submittedName>
        <fullName evidence="3">Uncharacterized protein</fullName>
    </submittedName>
</protein>
<evidence type="ECO:0000256" key="2">
    <source>
        <dbReference type="SAM" id="Phobius"/>
    </source>
</evidence>
<dbReference type="Proteomes" id="UP000813462">
    <property type="component" value="Unassembled WGS sequence"/>
</dbReference>
<dbReference type="PANTHER" id="PTHR38396:SF1">
    <property type="entry name" value="TRANSMEMBRANE PROTEIN"/>
    <property type="match status" value="1"/>
</dbReference>
<name>A0A978V872_ZIZJJ</name>
<proteinExistence type="predicted"/>
<comment type="caution">
    <text evidence="3">The sequence shown here is derived from an EMBL/GenBank/DDBJ whole genome shotgun (WGS) entry which is preliminary data.</text>
</comment>
<feature type="compositionally biased region" description="Pro residues" evidence="1">
    <location>
        <begin position="68"/>
        <end position="88"/>
    </location>
</feature>
<reference evidence="3" key="1">
    <citation type="journal article" date="2021" name="Front. Plant Sci.">
        <title>Chromosome-Scale Genome Assembly for Chinese Sour Jujube and Insights Into Its Genome Evolution and Domestication Signature.</title>
        <authorList>
            <person name="Shen L.-Y."/>
            <person name="Luo H."/>
            <person name="Wang X.-L."/>
            <person name="Wang X.-M."/>
            <person name="Qiu X.-J."/>
            <person name="Liu H."/>
            <person name="Zhou S.-S."/>
            <person name="Jia K.-H."/>
            <person name="Nie S."/>
            <person name="Bao Y.-T."/>
            <person name="Zhang R.-G."/>
            <person name="Yun Q.-Z."/>
            <person name="Chai Y.-H."/>
            <person name="Lu J.-Y."/>
            <person name="Li Y."/>
            <person name="Zhao S.-W."/>
            <person name="Mao J.-F."/>
            <person name="Jia S.-G."/>
            <person name="Mao Y.-M."/>
        </authorList>
    </citation>
    <scope>NUCLEOTIDE SEQUENCE</scope>
    <source>
        <strain evidence="3">AT0</strain>
        <tissue evidence="3">Leaf</tissue>
    </source>
</reference>
<accession>A0A978V872</accession>
<dbReference type="EMBL" id="JAEACU010000006">
    <property type="protein sequence ID" value="KAH7524107.1"/>
    <property type="molecule type" value="Genomic_DNA"/>
</dbReference>
<dbReference type="PANTHER" id="PTHR38396">
    <property type="entry name" value="TRANSMEMBRANE PROTEIN"/>
    <property type="match status" value="1"/>
</dbReference>
<feature type="transmembrane region" description="Helical" evidence="2">
    <location>
        <begin position="6"/>
        <end position="26"/>
    </location>
</feature>
<sequence>MSGRTFVVIFVFWAFLTIITPTLVLLSETSKPLLDLNGEAGEGTKTRRMMGHKDKPPIRSPTAHPAPIGAPSPSPSPSPALAPAPKPTPNRSMGSRKAYVVKLFSESMRAMVKKRLKFKLI</sequence>
<evidence type="ECO:0000313" key="3">
    <source>
        <dbReference type="EMBL" id="KAH7524107.1"/>
    </source>
</evidence>
<evidence type="ECO:0000256" key="1">
    <source>
        <dbReference type="SAM" id="MobiDB-lite"/>
    </source>
</evidence>
<keyword evidence="2" id="KW-0472">Membrane</keyword>
<feature type="region of interest" description="Disordered" evidence="1">
    <location>
        <begin position="34"/>
        <end position="93"/>
    </location>
</feature>
<organism evidence="3 4">
    <name type="scientific">Ziziphus jujuba var. spinosa</name>
    <dbReference type="NCBI Taxonomy" id="714518"/>
    <lineage>
        <taxon>Eukaryota</taxon>
        <taxon>Viridiplantae</taxon>
        <taxon>Streptophyta</taxon>
        <taxon>Embryophyta</taxon>
        <taxon>Tracheophyta</taxon>
        <taxon>Spermatophyta</taxon>
        <taxon>Magnoliopsida</taxon>
        <taxon>eudicotyledons</taxon>
        <taxon>Gunneridae</taxon>
        <taxon>Pentapetalae</taxon>
        <taxon>rosids</taxon>
        <taxon>fabids</taxon>
        <taxon>Rosales</taxon>
        <taxon>Rhamnaceae</taxon>
        <taxon>Paliureae</taxon>
        <taxon>Ziziphus</taxon>
    </lineage>
</organism>